<name>A0ABQ1JAI2_9GAMM</name>
<protein>
    <submittedName>
        <fullName evidence="3">Short-chain dehydrogenase</fullName>
    </submittedName>
</protein>
<gene>
    <name evidence="3" type="ORF">GCM10011607_22830</name>
</gene>
<dbReference type="EMBL" id="BMII01000017">
    <property type="protein sequence ID" value="GGB61536.1"/>
    <property type="molecule type" value="Genomic_DNA"/>
</dbReference>
<dbReference type="InterPro" id="IPR036291">
    <property type="entry name" value="NAD(P)-bd_dom_sf"/>
</dbReference>
<comment type="caution">
    <text evidence="3">The sequence shown here is derived from an EMBL/GenBank/DDBJ whole genome shotgun (WGS) entry which is preliminary data.</text>
</comment>
<dbReference type="Proteomes" id="UP000617555">
    <property type="component" value="Unassembled WGS sequence"/>
</dbReference>
<proteinExistence type="inferred from homology"/>
<comment type="similarity">
    <text evidence="1">Belongs to the short-chain dehydrogenases/reductases (SDR) family.</text>
</comment>
<dbReference type="Gene3D" id="3.40.50.720">
    <property type="entry name" value="NAD(P)-binding Rossmann-like Domain"/>
    <property type="match status" value="1"/>
</dbReference>
<dbReference type="PANTHER" id="PTHR44196">
    <property type="entry name" value="DEHYDROGENASE/REDUCTASE SDR FAMILY MEMBER 7B"/>
    <property type="match status" value="1"/>
</dbReference>
<evidence type="ECO:0000313" key="3">
    <source>
        <dbReference type="EMBL" id="GGB61536.1"/>
    </source>
</evidence>
<dbReference type="SUPFAM" id="SSF51735">
    <property type="entry name" value="NAD(P)-binding Rossmann-fold domains"/>
    <property type="match status" value="1"/>
</dbReference>
<dbReference type="InterPro" id="IPR002347">
    <property type="entry name" value="SDR_fam"/>
</dbReference>
<dbReference type="RefSeq" id="WP_188739477.1">
    <property type="nucleotide sequence ID" value="NZ_BMII01000017.1"/>
</dbReference>
<dbReference type="InterPro" id="IPR020904">
    <property type="entry name" value="Sc_DH/Rdtase_CS"/>
</dbReference>
<sequence>MVMTTAKTPAVLITGASSGIGFALAEYYLTQGMQVIACGRNREALQNISGATPLAFDITDNAQVQIAATELKRLLLDNHWQLQHVILNAGSCEYIDDALHFDSALFARVINTNVIAMGYCLEHFLPLLSRGAQLGLMSSSATYLPFPRAEAYGASKAAISYLGRSLRVDLAEHDIGVSVICPGFVKTPLTDKNDFAMPMQITAQQAAVAIYNGMQRQRNEIHFPGKFTWLLKLASLLPESLLVSLLAKKNNKNSTKDD</sequence>
<accession>A0ABQ1JAI2</accession>
<keyword evidence="2" id="KW-0560">Oxidoreductase</keyword>
<evidence type="ECO:0000256" key="1">
    <source>
        <dbReference type="ARBA" id="ARBA00006484"/>
    </source>
</evidence>
<evidence type="ECO:0000256" key="2">
    <source>
        <dbReference type="ARBA" id="ARBA00023002"/>
    </source>
</evidence>
<dbReference type="PRINTS" id="PR00081">
    <property type="entry name" value="GDHRDH"/>
</dbReference>
<dbReference type="PROSITE" id="PS00061">
    <property type="entry name" value="ADH_SHORT"/>
    <property type="match status" value="1"/>
</dbReference>
<keyword evidence="4" id="KW-1185">Reference proteome</keyword>
<dbReference type="Pfam" id="PF00106">
    <property type="entry name" value="adh_short"/>
    <property type="match status" value="1"/>
</dbReference>
<organism evidence="3 4">
    <name type="scientific">Shewanella inventionis</name>
    <dbReference type="NCBI Taxonomy" id="1738770"/>
    <lineage>
        <taxon>Bacteria</taxon>
        <taxon>Pseudomonadati</taxon>
        <taxon>Pseudomonadota</taxon>
        <taxon>Gammaproteobacteria</taxon>
        <taxon>Alteromonadales</taxon>
        <taxon>Shewanellaceae</taxon>
        <taxon>Shewanella</taxon>
    </lineage>
</organism>
<dbReference type="PANTHER" id="PTHR44196:SF1">
    <property type="entry name" value="DEHYDROGENASE_REDUCTASE SDR FAMILY MEMBER 7B"/>
    <property type="match status" value="1"/>
</dbReference>
<reference evidence="4" key="1">
    <citation type="journal article" date="2019" name="Int. J. Syst. Evol. Microbiol.">
        <title>The Global Catalogue of Microorganisms (GCM) 10K type strain sequencing project: providing services to taxonomists for standard genome sequencing and annotation.</title>
        <authorList>
            <consortium name="The Broad Institute Genomics Platform"/>
            <consortium name="The Broad Institute Genome Sequencing Center for Infectious Disease"/>
            <person name="Wu L."/>
            <person name="Ma J."/>
        </authorList>
    </citation>
    <scope>NUCLEOTIDE SEQUENCE [LARGE SCALE GENOMIC DNA]</scope>
    <source>
        <strain evidence="4">CGMCC 1.15339</strain>
    </source>
</reference>
<evidence type="ECO:0000313" key="4">
    <source>
        <dbReference type="Proteomes" id="UP000617555"/>
    </source>
</evidence>